<keyword evidence="4" id="KW-1185">Reference proteome</keyword>
<dbReference type="SUPFAM" id="SSF49373">
    <property type="entry name" value="Invasin/intimin cell-adhesion fragments"/>
    <property type="match status" value="1"/>
</dbReference>
<feature type="compositionally biased region" description="Gly residues" evidence="1">
    <location>
        <begin position="51"/>
        <end position="64"/>
    </location>
</feature>
<keyword evidence="2" id="KW-1133">Transmembrane helix</keyword>
<accession>A0ABQ0A710</accession>
<reference evidence="3 4" key="1">
    <citation type="submission" date="2024-04" db="EMBL/GenBank/DDBJ databases">
        <title>Draft genome sequence of Sessilibacter corallicola NBRC 116591.</title>
        <authorList>
            <person name="Miyakawa T."/>
            <person name="Kusuya Y."/>
            <person name="Miura T."/>
        </authorList>
    </citation>
    <scope>NUCLEOTIDE SEQUENCE [LARGE SCALE GENOMIC DNA]</scope>
    <source>
        <strain evidence="3 4">KU-00831-HH</strain>
    </source>
</reference>
<feature type="region of interest" description="Disordered" evidence="1">
    <location>
        <begin position="41"/>
        <end position="64"/>
    </location>
</feature>
<proteinExistence type="predicted"/>
<dbReference type="Proteomes" id="UP001465153">
    <property type="component" value="Unassembled WGS sequence"/>
</dbReference>
<name>A0ABQ0A710_9GAMM</name>
<dbReference type="InterPro" id="IPR008964">
    <property type="entry name" value="Invasin/intimin_cell_adhesion"/>
</dbReference>
<dbReference type="Gene3D" id="2.60.40.10">
    <property type="entry name" value="Immunoglobulins"/>
    <property type="match status" value="2"/>
</dbReference>
<organism evidence="3 4">
    <name type="scientific">Sessilibacter corallicola</name>
    <dbReference type="NCBI Taxonomy" id="2904075"/>
    <lineage>
        <taxon>Bacteria</taxon>
        <taxon>Pseudomonadati</taxon>
        <taxon>Pseudomonadota</taxon>
        <taxon>Gammaproteobacteria</taxon>
        <taxon>Cellvibrionales</taxon>
        <taxon>Cellvibrionaceae</taxon>
        <taxon>Sessilibacter</taxon>
    </lineage>
</organism>
<evidence type="ECO:0000256" key="1">
    <source>
        <dbReference type="SAM" id="MobiDB-lite"/>
    </source>
</evidence>
<dbReference type="PROSITE" id="PS51257">
    <property type="entry name" value="PROKAR_LIPOPROTEIN"/>
    <property type="match status" value="1"/>
</dbReference>
<dbReference type="RefSeq" id="WP_353302072.1">
    <property type="nucleotide sequence ID" value="NZ_BAABWN010000003.1"/>
</dbReference>
<keyword evidence="2" id="KW-0812">Transmembrane</keyword>
<comment type="caution">
    <text evidence="3">The sequence shown here is derived from an EMBL/GenBank/DDBJ whole genome shotgun (WGS) entry which is preliminary data.</text>
</comment>
<evidence type="ECO:0008006" key="5">
    <source>
        <dbReference type="Google" id="ProtNLM"/>
    </source>
</evidence>
<feature type="transmembrane region" description="Helical" evidence="2">
    <location>
        <begin position="20"/>
        <end position="38"/>
    </location>
</feature>
<evidence type="ECO:0000256" key="2">
    <source>
        <dbReference type="SAM" id="Phobius"/>
    </source>
</evidence>
<keyword evidence="2" id="KW-0472">Membrane</keyword>
<gene>
    <name evidence="3" type="ORF">NBRC116591_12390</name>
</gene>
<protein>
    <recommendedName>
        <fullName evidence="5">Big-1 domain-containing protein</fullName>
    </recommendedName>
</protein>
<evidence type="ECO:0000313" key="4">
    <source>
        <dbReference type="Proteomes" id="UP001465153"/>
    </source>
</evidence>
<sequence length="596" mass="60403">MKLFVGQIGSQEAIRNMIKFIMLVLTVSVLTACGGGGGGSTGTIGEDQGSTDGGGATGGGDGGDGGAGVVDNVVRIGNGTGTTFVEGEIGVDDLMLDAGASTTLTINFVDSDGDPVDSSQTVALSSQCVAMGISTLSTDSLTTTNNGFGTVTYTANGCSGEDLVTATAMLPDGSTVLATATITVEPDTVLSVEFISATSSNLSLAGTGGNQTTVLTFRLVGAQGANIVGESVTFTTDAQNVGANSGGARIAEGSETDISGADGTVSTVLQAGTNAGNVRVIATHDATLVSAQSDSIVVSSGLPIQNAFSLSFTDNSPPASLFTDGVEVGVNILASDQFGNRIAPGTQVNFFAECGTIESSCLIGQDGGCSVTWLSNTASQISAGDNRCSILAFTEGVETFADVNANSVYEDVDLFDPMNDEEDLPEPFLDANESGSYEFGERFVDRGVGTENTYDLGNDEWDGLCLIDIVPTANCDGDDTSLIFNQGVITLASRDVLFSTSFTSATSFNFTVASNLVASSDGLGTGNINPPAAGTTINFSGEDVDFIGTSSFTVPDTLSAPFMSSVSFAIDGENPSIEVNVNVVGGVNQIFSVTLP</sequence>
<dbReference type="InterPro" id="IPR013783">
    <property type="entry name" value="Ig-like_fold"/>
</dbReference>
<dbReference type="EMBL" id="BAABWN010000003">
    <property type="protein sequence ID" value="GAA6167429.1"/>
    <property type="molecule type" value="Genomic_DNA"/>
</dbReference>
<evidence type="ECO:0000313" key="3">
    <source>
        <dbReference type="EMBL" id="GAA6167429.1"/>
    </source>
</evidence>